<dbReference type="PANTHER" id="PTHR17605:SF0">
    <property type="entry name" value="RIBOSOME BIOGENESIS PROTEIN BOP1"/>
    <property type="match status" value="1"/>
</dbReference>
<gene>
    <name evidence="8" type="ORF">NCGR_LOCUS42754</name>
</gene>
<evidence type="ECO:0000256" key="1">
    <source>
        <dbReference type="ARBA" id="ARBA00004604"/>
    </source>
</evidence>
<evidence type="ECO:0000256" key="6">
    <source>
        <dbReference type="ARBA" id="ARBA00023242"/>
    </source>
</evidence>
<comment type="caution">
    <text evidence="8">The sequence shown here is derived from an EMBL/GenBank/DDBJ whole genome shotgun (WGS) entry which is preliminary data.</text>
</comment>
<dbReference type="GO" id="GO:0030687">
    <property type="term" value="C:preribosome, large subunit precursor"/>
    <property type="evidence" value="ECO:0007669"/>
    <property type="project" value="TreeGrafter"/>
</dbReference>
<protein>
    <recommendedName>
        <fullName evidence="7">BOP1 N-terminal domain-containing protein</fullName>
    </recommendedName>
</protein>
<keyword evidence="3" id="KW-0698">rRNA processing</keyword>
<feature type="domain" description="BOP1 N-terminal" evidence="7">
    <location>
        <begin position="103"/>
        <end position="325"/>
    </location>
</feature>
<dbReference type="AlphaFoldDB" id="A0A811QLL3"/>
<reference evidence="8" key="1">
    <citation type="submission" date="2020-10" db="EMBL/GenBank/DDBJ databases">
        <authorList>
            <person name="Han B."/>
            <person name="Lu T."/>
            <person name="Zhao Q."/>
            <person name="Huang X."/>
            <person name="Zhao Y."/>
        </authorList>
    </citation>
    <scope>NUCLEOTIDE SEQUENCE</scope>
</reference>
<keyword evidence="6" id="KW-0539">Nucleus</keyword>
<dbReference type="InterPro" id="IPR036322">
    <property type="entry name" value="WD40_repeat_dom_sf"/>
</dbReference>
<evidence type="ECO:0000256" key="2">
    <source>
        <dbReference type="ARBA" id="ARBA00022517"/>
    </source>
</evidence>
<dbReference type="SUPFAM" id="SSF50978">
    <property type="entry name" value="WD40 repeat-like"/>
    <property type="match status" value="1"/>
</dbReference>
<name>A0A811QLL3_9POAL</name>
<proteinExistence type="predicted"/>
<dbReference type="Proteomes" id="UP000604825">
    <property type="component" value="Unassembled WGS sequence"/>
</dbReference>
<dbReference type="OrthoDB" id="5571054at2759"/>
<accession>A0A811QLL3</accession>
<dbReference type="EMBL" id="CAJGYO010000011">
    <property type="protein sequence ID" value="CAD6259313.1"/>
    <property type="molecule type" value="Genomic_DNA"/>
</dbReference>
<dbReference type="GO" id="GO:0043021">
    <property type="term" value="F:ribonucleoprotein complex binding"/>
    <property type="evidence" value="ECO:0007669"/>
    <property type="project" value="TreeGrafter"/>
</dbReference>
<evidence type="ECO:0000256" key="4">
    <source>
        <dbReference type="ARBA" id="ARBA00022574"/>
    </source>
</evidence>
<dbReference type="InterPro" id="IPR015943">
    <property type="entry name" value="WD40/YVTN_repeat-like_dom_sf"/>
</dbReference>
<keyword evidence="4" id="KW-0853">WD repeat</keyword>
<dbReference type="Gene3D" id="2.130.10.10">
    <property type="entry name" value="YVTN repeat-like/Quinoprotein amine dehydrogenase"/>
    <property type="match status" value="1"/>
</dbReference>
<dbReference type="InterPro" id="IPR028598">
    <property type="entry name" value="BOP1/Erb1"/>
</dbReference>
<keyword evidence="9" id="KW-1185">Reference proteome</keyword>
<dbReference type="GO" id="GO:0000463">
    <property type="term" value="P:maturation of LSU-rRNA from tricistronic rRNA transcript (SSU-rRNA, 5.8S rRNA, LSU-rRNA)"/>
    <property type="evidence" value="ECO:0007669"/>
    <property type="project" value="TreeGrafter"/>
</dbReference>
<evidence type="ECO:0000256" key="3">
    <source>
        <dbReference type="ARBA" id="ARBA00022552"/>
    </source>
</evidence>
<dbReference type="SMART" id="SM01035">
    <property type="entry name" value="BOP1NT"/>
    <property type="match status" value="1"/>
</dbReference>
<dbReference type="Pfam" id="PF08145">
    <property type="entry name" value="BOP1NT"/>
    <property type="match status" value="1"/>
</dbReference>
<evidence type="ECO:0000313" key="9">
    <source>
        <dbReference type="Proteomes" id="UP000604825"/>
    </source>
</evidence>
<evidence type="ECO:0000256" key="5">
    <source>
        <dbReference type="ARBA" id="ARBA00022737"/>
    </source>
</evidence>
<keyword evidence="5" id="KW-0677">Repeat</keyword>
<sequence length="388" mass="44823">MLSLAWASSSAPSNVEGLDENVFIPACQPRRRDAATDGFKWQIGSMFRGELPDQSTVAVKRMNGLGTQGQREFLTEIAVIGNIHDVNLVAPRNTVGDVPLEWYKDEEHIGCDIDGRKIKKRDREGRIEAYLRNADDAKNWTKIYDEYNDEEVQITKDEAKIIDYVDWFEYEDKGHPLSSAPEPKRQFVPSKWEQKKVVKLVRAIRNGWIKFDKPKEERNLYLLWGDETDTADNKRHGLSYIPPPKPKLPGHEESYNPSIEYIPTQEEIDSYQLMYEEDRPKFIPKRFESLRSVPAYEKALREGFDRCLDLYLCPRTRKKRVYDLQKAQLVKKMESGLREISSISIHPGGDNVIVGSKDGKLCWFDSTHLSTRPYKTLKYGSSLISIPF</sequence>
<dbReference type="GO" id="GO:0070545">
    <property type="term" value="C:PeBoW complex"/>
    <property type="evidence" value="ECO:0007669"/>
    <property type="project" value="TreeGrafter"/>
</dbReference>
<comment type="subcellular location">
    <subcellularLocation>
        <location evidence="1">Nucleus</location>
        <location evidence="1">Nucleolus</location>
    </subcellularLocation>
</comment>
<dbReference type="Gene3D" id="3.30.200.20">
    <property type="entry name" value="Phosphorylase Kinase, domain 1"/>
    <property type="match status" value="1"/>
</dbReference>
<organism evidence="8 9">
    <name type="scientific">Miscanthus lutarioriparius</name>
    <dbReference type="NCBI Taxonomy" id="422564"/>
    <lineage>
        <taxon>Eukaryota</taxon>
        <taxon>Viridiplantae</taxon>
        <taxon>Streptophyta</taxon>
        <taxon>Embryophyta</taxon>
        <taxon>Tracheophyta</taxon>
        <taxon>Spermatophyta</taxon>
        <taxon>Magnoliopsida</taxon>
        <taxon>Liliopsida</taxon>
        <taxon>Poales</taxon>
        <taxon>Poaceae</taxon>
        <taxon>PACMAD clade</taxon>
        <taxon>Panicoideae</taxon>
        <taxon>Andropogonodae</taxon>
        <taxon>Andropogoneae</taxon>
        <taxon>Saccharinae</taxon>
        <taxon>Miscanthus</taxon>
    </lineage>
</organism>
<keyword evidence="2" id="KW-0690">Ribosome biogenesis</keyword>
<evidence type="ECO:0000313" key="8">
    <source>
        <dbReference type="EMBL" id="CAD6259313.1"/>
    </source>
</evidence>
<dbReference type="PANTHER" id="PTHR17605">
    <property type="entry name" value="RIBOSOME BIOGENESIS PROTEIN BOP1 BLOCK OF PROLIFERATION 1 PROTEIN"/>
    <property type="match status" value="1"/>
</dbReference>
<dbReference type="InterPro" id="IPR012953">
    <property type="entry name" value="BOP1_N_dom"/>
</dbReference>
<evidence type="ECO:0000259" key="7">
    <source>
        <dbReference type="SMART" id="SM01035"/>
    </source>
</evidence>